<dbReference type="HOGENOM" id="CLU_091687_0_0_6"/>
<name>S3PMS7_9GAMM</name>
<dbReference type="SUPFAM" id="SSF48498">
    <property type="entry name" value="Tetracyclin repressor-like, C-terminal domain"/>
    <property type="match status" value="1"/>
</dbReference>
<accession>S3PMS7</accession>
<dbReference type="InterPro" id="IPR023772">
    <property type="entry name" value="DNA-bd_HTH_TetR-type_CS"/>
</dbReference>
<evidence type="ECO:0000313" key="4">
    <source>
        <dbReference type="EMBL" id="EPF80106.1"/>
    </source>
</evidence>
<dbReference type="GO" id="GO:0003700">
    <property type="term" value="F:DNA-binding transcription factor activity"/>
    <property type="evidence" value="ECO:0007669"/>
    <property type="project" value="TreeGrafter"/>
</dbReference>
<dbReference type="Pfam" id="PF00440">
    <property type="entry name" value="TetR_N"/>
    <property type="match status" value="1"/>
</dbReference>
<dbReference type="eggNOG" id="COG1309">
    <property type="taxonomic scope" value="Bacteria"/>
</dbReference>
<dbReference type="PROSITE" id="PS50977">
    <property type="entry name" value="HTH_TETR_2"/>
    <property type="match status" value="1"/>
</dbReference>
<dbReference type="OrthoDB" id="9809772at2"/>
<keyword evidence="5" id="KW-1185">Reference proteome</keyword>
<evidence type="ECO:0000256" key="2">
    <source>
        <dbReference type="PROSITE-ProRule" id="PRU00335"/>
    </source>
</evidence>
<dbReference type="PRINTS" id="PR00455">
    <property type="entry name" value="HTHTETR"/>
</dbReference>
<dbReference type="SUPFAM" id="SSF46689">
    <property type="entry name" value="Homeodomain-like"/>
    <property type="match status" value="1"/>
</dbReference>
<gene>
    <name evidence="4" type="ORF">F945_00558</name>
</gene>
<evidence type="ECO:0000313" key="5">
    <source>
        <dbReference type="Proteomes" id="UP000014568"/>
    </source>
</evidence>
<keyword evidence="1 2" id="KW-0238">DNA-binding</keyword>
<protein>
    <recommendedName>
        <fullName evidence="3">HTH tetR-type domain-containing protein</fullName>
    </recommendedName>
</protein>
<feature type="domain" description="HTH tetR-type" evidence="3">
    <location>
        <begin position="12"/>
        <end position="72"/>
    </location>
</feature>
<dbReference type="EMBL" id="ATGI01000005">
    <property type="protein sequence ID" value="EPF80106.1"/>
    <property type="molecule type" value="Genomic_DNA"/>
</dbReference>
<dbReference type="PATRIC" id="fig|421052.3.peg.554"/>
<dbReference type="InterPro" id="IPR050109">
    <property type="entry name" value="HTH-type_TetR-like_transc_reg"/>
</dbReference>
<dbReference type="Gene3D" id="1.10.357.10">
    <property type="entry name" value="Tetracycline Repressor, domain 2"/>
    <property type="match status" value="1"/>
</dbReference>
<dbReference type="PANTHER" id="PTHR30055:SF148">
    <property type="entry name" value="TETR-FAMILY TRANSCRIPTIONAL REGULATOR"/>
    <property type="match status" value="1"/>
</dbReference>
<comment type="caution">
    <text evidence="4">The sequence shown here is derived from an EMBL/GenBank/DDBJ whole genome shotgun (WGS) entry which is preliminary data.</text>
</comment>
<dbReference type="InterPro" id="IPR001647">
    <property type="entry name" value="HTH_TetR"/>
</dbReference>
<dbReference type="STRING" id="632955.GCA_000829675_00528"/>
<reference evidence="4 5" key="1">
    <citation type="submission" date="2013-06" db="EMBL/GenBank/DDBJ databases">
        <title>The Genome Sequence of Acinetobacter rudis CIP 110305.</title>
        <authorList>
            <consortium name="The Broad Institute Genome Sequencing Platform"/>
            <consortium name="The Broad Institute Genome Sequencing Center for Infectious Disease"/>
            <person name="Cerqueira G."/>
            <person name="Feldgarden M."/>
            <person name="Courvalin P."/>
            <person name="Perichon B."/>
            <person name="Grillot-Courvalin C."/>
            <person name="Clermont D."/>
            <person name="Rocha E."/>
            <person name="Yoon E.-J."/>
            <person name="Nemec A."/>
            <person name="Young S.K."/>
            <person name="Zeng Q."/>
            <person name="Gargeya S."/>
            <person name="Fitzgerald M."/>
            <person name="Abouelleil A."/>
            <person name="Alvarado L."/>
            <person name="Berlin A.M."/>
            <person name="Chapman S.B."/>
            <person name="Dewar J."/>
            <person name="Goldberg J."/>
            <person name="Griggs A."/>
            <person name="Gujja S."/>
            <person name="Hansen M."/>
            <person name="Howarth C."/>
            <person name="Imamovic A."/>
            <person name="Larimer J."/>
            <person name="McCowan C."/>
            <person name="Murphy C."/>
            <person name="Pearson M."/>
            <person name="Priest M."/>
            <person name="Roberts A."/>
            <person name="Saif S."/>
            <person name="Shea T."/>
            <person name="Sykes S."/>
            <person name="Wortman J."/>
            <person name="Nusbaum C."/>
            <person name="Birren B."/>
        </authorList>
    </citation>
    <scope>NUCLEOTIDE SEQUENCE [LARGE SCALE GENOMIC DNA]</scope>
    <source>
        <strain evidence="4 5">CIP 110305</strain>
    </source>
</reference>
<proteinExistence type="predicted"/>
<organism evidence="4 5">
    <name type="scientific">Acinetobacter rudis CIP 110305</name>
    <dbReference type="NCBI Taxonomy" id="421052"/>
    <lineage>
        <taxon>Bacteria</taxon>
        <taxon>Pseudomonadati</taxon>
        <taxon>Pseudomonadota</taxon>
        <taxon>Gammaproteobacteria</taxon>
        <taxon>Moraxellales</taxon>
        <taxon>Moraxellaceae</taxon>
        <taxon>Acinetobacter</taxon>
    </lineage>
</organism>
<dbReference type="Pfam" id="PF17937">
    <property type="entry name" value="TetR_C_28"/>
    <property type="match status" value="1"/>
</dbReference>
<dbReference type="AlphaFoldDB" id="S3PMS7"/>
<dbReference type="GO" id="GO:0000976">
    <property type="term" value="F:transcription cis-regulatory region binding"/>
    <property type="evidence" value="ECO:0007669"/>
    <property type="project" value="TreeGrafter"/>
</dbReference>
<evidence type="ECO:0000256" key="1">
    <source>
        <dbReference type="ARBA" id="ARBA00023125"/>
    </source>
</evidence>
<dbReference type="PROSITE" id="PS01081">
    <property type="entry name" value="HTH_TETR_1"/>
    <property type="match status" value="1"/>
</dbReference>
<dbReference type="PANTHER" id="PTHR30055">
    <property type="entry name" value="HTH-TYPE TRANSCRIPTIONAL REGULATOR RUTR"/>
    <property type="match status" value="1"/>
</dbReference>
<dbReference type="InterPro" id="IPR036271">
    <property type="entry name" value="Tet_transcr_reg_TetR-rel_C_sf"/>
</dbReference>
<evidence type="ECO:0000259" key="3">
    <source>
        <dbReference type="PROSITE" id="PS50977"/>
    </source>
</evidence>
<dbReference type="InterPro" id="IPR009057">
    <property type="entry name" value="Homeodomain-like_sf"/>
</dbReference>
<feature type="DNA-binding region" description="H-T-H motif" evidence="2">
    <location>
        <begin position="35"/>
        <end position="54"/>
    </location>
</feature>
<dbReference type="RefSeq" id="WP_016654993.1">
    <property type="nucleotide sequence ID" value="NZ_KE340348.1"/>
</dbReference>
<sequence length="189" mass="21554">MQATTSSRKNPEMTRQKILNHTIQLAAEKGVSGVSIQGVADLVGVSKGGVFHHFPNKQKLLEEMIAELLQRLDGFVDQAIAKDPVAQGCFTRAYIEATLQAEPDEVQLWSAISMTILTEPVLNNMWMRWYQARLKRHKQTDDHLELKILRYAADGVWLTAFAEIDDPNETEHMKQELIQRSYFKSSNKQ</sequence>
<dbReference type="InterPro" id="IPR041479">
    <property type="entry name" value="TetR_CgmR_C"/>
</dbReference>
<dbReference type="Proteomes" id="UP000014568">
    <property type="component" value="Unassembled WGS sequence"/>
</dbReference>